<keyword evidence="2" id="KW-0949">S-adenosyl-L-methionine</keyword>
<dbReference type="Pfam" id="PF13847">
    <property type="entry name" value="Methyltransf_31"/>
    <property type="match status" value="1"/>
</dbReference>
<dbReference type="PANTHER" id="PTHR43675">
    <property type="entry name" value="ARSENITE METHYLTRANSFERASE"/>
    <property type="match status" value="1"/>
</dbReference>
<keyword evidence="10" id="KW-0830">Ubiquinone</keyword>
<dbReference type="SUPFAM" id="SSF53335">
    <property type="entry name" value="S-adenosyl-L-methionine-dependent methyltransferases"/>
    <property type="match status" value="1"/>
</dbReference>
<evidence type="ECO:0000256" key="2">
    <source>
        <dbReference type="ARBA" id="ARBA00022691"/>
    </source>
</evidence>
<dbReference type="RefSeq" id="WP_296944784.1">
    <property type="nucleotide sequence ID" value="NZ_LT599032.1"/>
</dbReference>
<comment type="catalytic activity">
    <reaction evidence="6">
        <text>arsenic triglutathione + [thioredoxin]-dithiol + S-adenosyl-L-methionine + 2 H2O = methylarsonous acid + [thioredoxin]-disulfide + 3 glutathione + S-adenosyl-L-homocysteine + H(+)</text>
        <dbReference type="Rhea" id="RHEA:69460"/>
        <dbReference type="Rhea" id="RHEA-COMP:10698"/>
        <dbReference type="Rhea" id="RHEA-COMP:10700"/>
        <dbReference type="ChEBI" id="CHEBI:15377"/>
        <dbReference type="ChEBI" id="CHEBI:15378"/>
        <dbReference type="ChEBI" id="CHEBI:17826"/>
        <dbReference type="ChEBI" id="CHEBI:29950"/>
        <dbReference type="ChEBI" id="CHEBI:50058"/>
        <dbReference type="ChEBI" id="CHEBI:57856"/>
        <dbReference type="ChEBI" id="CHEBI:57925"/>
        <dbReference type="ChEBI" id="CHEBI:59789"/>
        <dbReference type="ChEBI" id="CHEBI:183640"/>
        <dbReference type="EC" id="2.1.1.137"/>
    </reaction>
</comment>
<evidence type="ECO:0000256" key="4">
    <source>
        <dbReference type="ARBA" id="ARBA00034521"/>
    </source>
</evidence>
<dbReference type="Gene3D" id="3.40.50.150">
    <property type="entry name" value="Vaccinia Virus protein VP39"/>
    <property type="match status" value="1"/>
</dbReference>
<keyword evidence="1" id="KW-0808">Transferase</keyword>
<evidence type="ECO:0000256" key="3">
    <source>
        <dbReference type="ARBA" id="ARBA00034487"/>
    </source>
</evidence>
<sequence length="278" mass="31903">MTNYLNTHLDANSDEVVDVLDELPFWSAPFGLKLLEYVKIRKNMSALDIGFGAGFPLTEIAMRLGNSGKTYGIDCWDTAICRAEKKIKTYDIQNTRIIRGVAENIPLEKETIDLITSNNALNNVSDLEKSISECSRIIKKGGQFIQTMNTQDTMIEFYQIMENVLSTLHMQSSLVKMKEHIYKKRKPVEEYLQLLEKYDFTVNNLVSDRFEYKYADSSTLLNSYFIRLAFLDGWKEIVPADRLTEVLSTVESEMNRVADIKGCFILSIPFVLIDCIKR</sequence>
<evidence type="ECO:0000256" key="6">
    <source>
        <dbReference type="ARBA" id="ARBA00047941"/>
    </source>
</evidence>
<dbReference type="InterPro" id="IPR029063">
    <property type="entry name" value="SAM-dependent_MTases_sf"/>
</dbReference>
<dbReference type="InterPro" id="IPR025714">
    <property type="entry name" value="Methyltranfer_dom"/>
</dbReference>
<dbReference type="CDD" id="cd02440">
    <property type="entry name" value="AdoMet_MTases"/>
    <property type="match status" value="1"/>
</dbReference>
<evidence type="ECO:0000256" key="1">
    <source>
        <dbReference type="ARBA" id="ARBA00022679"/>
    </source>
</evidence>
<dbReference type="EC" id="2.1.1.137" evidence="4"/>
<evidence type="ECO:0000256" key="5">
    <source>
        <dbReference type="ARBA" id="ARBA00034545"/>
    </source>
</evidence>
<dbReference type="AlphaFoldDB" id="A0A212K752"/>
<proteinExistence type="inferred from homology"/>
<name>A0A212K752_9BACT</name>
<organism evidence="10">
    <name type="scientific">uncultured Dysgonomonas sp</name>
    <dbReference type="NCBI Taxonomy" id="206096"/>
    <lineage>
        <taxon>Bacteria</taxon>
        <taxon>Pseudomonadati</taxon>
        <taxon>Bacteroidota</taxon>
        <taxon>Bacteroidia</taxon>
        <taxon>Bacteroidales</taxon>
        <taxon>Dysgonomonadaceae</taxon>
        <taxon>Dysgonomonas</taxon>
        <taxon>environmental samples</taxon>
    </lineage>
</organism>
<comment type="catalytic activity">
    <reaction evidence="7">
        <text>arsenic triglutathione + 2 [thioredoxin]-dithiol + 2 S-adenosyl-L-methionine + H2O = dimethylarsinous acid + 2 [thioredoxin]-disulfide + 3 glutathione + 2 S-adenosyl-L-homocysteine + 2 H(+)</text>
        <dbReference type="Rhea" id="RHEA:69464"/>
        <dbReference type="Rhea" id="RHEA-COMP:10698"/>
        <dbReference type="Rhea" id="RHEA-COMP:10700"/>
        <dbReference type="ChEBI" id="CHEBI:15377"/>
        <dbReference type="ChEBI" id="CHEBI:15378"/>
        <dbReference type="ChEBI" id="CHEBI:23808"/>
        <dbReference type="ChEBI" id="CHEBI:29950"/>
        <dbReference type="ChEBI" id="CHEBI:50058"/>
        <dbReference type="ChEBI" id="CHEBI:57856"/>
        <dbReference type="ChEBI" id="CHEBI:57925"/>
        <dbReference type="ChEBI" id="CHEBI:59789"/>
        <dbReference type="ChEBI" id="CHEBI:183640"/>
        <dbReference type="EC" id="2.1.1.137"/>
    </reaction>
</comment>
<evidence type="ECO:0000256" key="8">
    <source>
        <dbReference type="ARBA" id="ARBA00048428"/>
    </source>
</evidence>
<keyword evidence="10" id="KW-0489">Methyltransferase</keyword>
<dbReference type="GO" id="GO:0030791">
    <property type="term" value="F:arsenite methyltransferase activity"/>
    <property type="evidence" value="ECO:0007669"/>
    <property type="project" value="UniProtKB-EC"/>
</dbReference>
<dbReference type="GO" id="GO:0032259">
    <property type="term" value="P:methylation"/>
    <property type="evidence" value="ECO:0007669"/>
    <property type="project" value="UniProtKB-KW"/>
</dbReference>
<evidence type="ECO:0000259" key="9">
    <source>
        <dbReference type="Pfam" id="PF13847"/>
    </source>
</evidence>
<dbReference type="EMBL" id="FLUM01000003">
    <property type="protein sequence ID" value="SBW07553.1"/>
    <property type="molecule type" value="Genomic_DNA"/>
</dbReference>
<comment type="catalytic activity">
    <reaction evidence="8">
        <text>arsenic triglutathione + 3 [thioredoxin]-dithiol + 3 S-adenosyl-L-methionine = trimethylarsine + 3 [thioredoxin]-disulfide + 3 glutathione + 3 S-adenosyl-L-homocysteine + 3 H(+)</text>
        <dbReference type="Rhea" id="RHEA:69432"/>
        <dbReference type="Rhea" id="RHEA-COMP:10698"/>
        <dbReference type="Rhea" id="RHEA-COMP:10700"/>
        <dbReference type="ChEBI" id="CHEBI:15378"/>
        <dbReference type="ChEBI" id="CHEBI:27130"/>
        <dbReference type="ChEBI" id="CHEBI:29950"/>
        <dbReference type="ChEBI" id="CHEBI:50058"/>
        <dbReference type="ChEBI" id="CHEBI:57856"/>
        <dbReference type="ChEBI" id="CHEBI:57925"/>
        <dbReference type="ChEBI" id="CHEBI:59789"/>
        <dbReference type="ChEBI" id="CHEBI:183640"/>
        <dbReference type="EC" id="2.1.1.137"/>
    </reaction>
</comment>
<accession>A0A212K752</accession>
<reference evidence="10" key="1">
    <citation type="submission" date="2016-04" db="EMBL/GenBank/DDBJ databases">
        <authorList>
            <person name="Evans L.H."/>
            <person name="Alamgir A."/>
            <person name="Owens N."/>
            <person name="Weber N.D."/>
            <person name="Virtaneva K."/>
            <person name="Barbian K."/>
            <person name="Babar A."/>
            <person name="Rosenke K."/>
        </authorList>
    </citation>
    <scope>NUCLEOTIDE SEQUENCE</scope>
    <source>
        <strain evidence="10">86-1</strain>
    </source>
</reference>
<feature type="domain" description="Methyltransferase" evidence="9">
    <location>
        <begin position="41"/>
        <end position="182"/>
    </location>
</feature>
<protein>
    <recommendedName>
        <fullName evidence="5">Arsenite methyltransferase</fullName>
        <ecNumber evidence="4">2.1.1.137</ecNumber>
    </recommendedName>
</protein>
<dbReference type="InterPro" id="IPR026669">
    <property type="entry name" value="Arsenite_MeTrfase-like"/>
</dbReference>
<evidence type="ECO:0000256" key="7">
    <source>
        <dbReference type="ARBA" id="ARBA00047943"/>
    </source>
</evidence>
<evidence type="ECO:0000313" key="10">
    <source>
        <dbReference type="EMBL" id="SBW07553.1"/>
    </source>
</evidence>
<comment type="similarity">
    <text evidence="3">Belongs to the methyltransferase superfamily. Arsenite methyltransferase family.</text>
</comment>
<dbReference type="PANTHER" id="PTHR43675:SF8">
    <property type="entry name" value="ARSENITE METHYLTRANSFERASE"/>
    <property type="match status" value="1"/>
</dbReference>
<gene>
    <name evidence="10" type="ORF">KL86DYS1_31697</name>
</gene>